<organism evidence="1">
    <name type="scientific">marine sediment metagenome</name>
    <dbReference type="NCBI Taxonomy" id="412755"/>
    <lineage>
        <taxon>unclassified sequences</taxon>
        <taxon>metagenomes</taxon>
        <taxon>ecological metagenomes</taxon>
    </lineage>
</organism>
<comment type="caution">
    <text evidence="1">The sequence shown here is derived from an EMBL/GenBank/DDBJ whole genome shotgun (WGS) entry which is preliminary data.</text>
</comment>
<name>X1FJ63_9ZZZZ</name>
<protein>
    <recommendedName>
        <fullName evidence="2">Secretion system C-terminal sorting domain-containing protein</fullName>
    </recommendedName>
</protein>
<accession>X1FJ63</accession>
<proteinExistence type="predicted"/>
<sequence>MVNDPFTRRNFIKTTATTGTGDLERANGSPVTGIYPNPVDENASIHFTLEKEASVDIRIYNLTG</sequence>
<gene>
    <name evidence="1" type="ORF">S03H2_17062</name>
</gene>
<reference evidence="1" key="1">
    <citation type="journal article" date="2014" name="Front. Microbiol.">
        <title>High frequency of phylogenetically diverse reductive dehalogenase-homologous genes in deep subseafloor sedimentary metagenomes.</title>
        <authorList>
            <person name="Kawai M."/>
            <person name="Futagami T."/>
            <person name="Toyoda A."/>
            <person name="Takaki Y."/>
            <person name="Nishi S."/>
            <person name="Hori S."/>
            <person name="Arai W."/>
            <person name="Tsubouchi T."/>
            <person name="Morono Y."/>
            <person name="Uchiyama I."/>
            <person name="Ito T."/>
            <person name="Fujiyama A."/>
            <person name="Inagaki F."/>
            <person name="Takami H."/>
        </authorList>
    </citation>
    <scope>NUCLEOTIDE SEQUENCE</scope>
    <source>
        <strain evidence="1">Expedition CK06-06</strain>
    </source>
</reference>
<dbReference type="AlphaFoldDB" id="X1FJ63"/>
<dbReference type="EMBL" id="BARU01008772">
    <property type="protein sequence ID" value="GAH44967.1"/>
    <property type="molecule type" value="Genomic_DNA"/>
</dbReference>
<feature type="non-terminal residue" evidence="1">
    <location>
        <position position="64"/>
    </location>
</feature>
<evidence type="ECO:0000313" key="1">
    <source>
        <dbReference type="EMBL" id="GAH44967.1"/>
    </source>
</evidence>
<evidence type="ECO:0008006" key="2">
    <source>
        <dbReference type="Google" id="ProtNLM"/>
    </source>
</evidence>